<keyword evidence="1" id="KW-0548">Nucleotidyltransferase</keyword>
<protein>
    <submittedName>
        <fullName evidence="1">Probable RNA-directed DNA polymerase from transposon BS</fullName>
    </submittedName>
</protein>
<sequence>MGPADDDTTALNSIPEDISTTDEIDSAIGALTNHVRKVVEKSEWEVPASLEHRKLLADVLELMRSKDAPLRRPSVYPTTKYRSRARAFQHRVRARVQDVLNENWKDLIKEITPTYKTEGIEYLLLKPNNIVALGDAEIAECLADRIECQCSHAYPLHDAHSQRIDEEIQNKTSLELKDNLPSVSLSEVQTLIKSLKIKNATGLDSISNKAIKCFHLPLLGLLVAIYNTCLKNCYFPLIWKKVKVIGIHKPGKPRDLPTNYKPISLLSGLGKFFGKILKFCLSDHLLGKGIVIDEQFGFRSADACLQQVL</sequence>
<proteinExistence type="predicted"/>
<reference evidence="1 2" key="1">
    <citation type="journal article" date="2019" name="Commun. Biol.">
        <title>The bagworm genome reveals a unique fibroin gene that provides high tensile strength.</title>
        <authorList>
            <person name="Kono N."/>
            <person name="Nakamura H."/>
            <person name="Ohtoshi R."/>
            <person name="Tomita M."/>
            <person name="Numata K."/>
            <person name="Arakawa K."/>
        </authorList>
    </citation>
    <scope>NUCLEOTIDE SEQUENCE [LARGE SCALE GENOMIC DNA]</scope>
</reference>
<comment type="caution">
    <text evidence="1">The sequence shown here is derived from an EMBL/GenBank/DDBJ whole genome shotgun (WGS) entry which is preliminary data.</text>
</comment>
<organism evidence="1 2">
    <name type="scientific">Eumeta variegata</name>
    <name type="common">Bagworm moth</name>
    <name type="synonym">Eumeta japonica</name>
    <dbReference type="NCBI Taxonomy" id="151549"/>
    <lineage>
        <taxon>Eukaryota</taxon>
        <taxon>Metazoa</taxon>
        <taxon>Ecdysozoa</taxon>
        <taxon>Arthropoda</taxon>
        <taxon>Hexapoda</taxon>
        <taxon>Insecta</taxon>
        <taxon>Pterygota</taxon>
        <taxon>Neoptera</taxon>
        <taxon>Endopterygota</taxon>
        <taxon>Lepidoptera</taxon>
        <taxon>Glossata</taxon>
        <taxon>Ditrysia</taxon>
        <taxon>Tineoidea</taxon>
        <taxon>Psychidae</taxon>
        <taxon>Oiketicinae</taxon>
        <taxon>Eumeta</taxon>
    </lineage>
</organism>
<dbReference type="PANTHER" id="PTHR19446">
    <property type="entry name" value="REVERSE TRANSCRIPTASES"/>
    <property type="match status" value="1"/>
</dbReference>
<dbReference type="STRING" id="151549.A0A4C1SE53"/>
<dbReference type="AlphaFoldDB" id="A0A4C1SE53"/>
<keyword evidence="1" id="KW-0695">RNA-directed DNA polymerase</keyword>
<evidence type="ECO:0000313" key="1">
    <source>
        <dbReference type="EMBL" id="GBP00463.1"/>
    </source>
</evidence>
<dbReference type="GO" id="GO:0003964">
    <property type="term" value="F:RNA-directed DNA polymerase activity"/>
    <property type="evidence" value="ECO:0007669"/>
    <property type="project" value="UniProtKB-KW"/>
</dbReference>
<dbReference type="OrthoDB" id="416454at2759"/>
<dbReference type="Proteomes" id="UP000299102">
    <property type="component" value="Unassembled WGS sequence"/>
</dbReference>
<keyword evidence="1" id="KW-0808">Transferase</keyword>
<name>A0A4C1SE53_EUMVA</name>
<keyword evidence="2" id="KW-1185">Reference proteome</keyword>
<accession>A0A4C1SE53</accession>
<gene>
    <name evidence="1" type="primary">RTase</name>
    <name evidence="1" type="ORF">EVAR_1001_1</name>
</gene>
<evidence type="ECO:0000313" key="2">
    <source>
        <dbReference type="Proteomes" id="UP000299102"/>
    </source>
</evidence>
<dbReference type="EMBL" id="BGZK01000005">
    <property type="protein sequence ID" value="GBP00463.1"/>
    <property type="molecule type" value="Genomic_DNA"/>
</dbReference>